<proteinExistence type="predicted"/>
<dbReference type="Proteomes" id="UP001465976">
    <property type="component" value="Unassembled WGS sequence"/>
</dbReference>
<evidence type="ECO:0000313" key="1">
    <source>
        <dbReference type="EMBL" id="KAL0562611.1"/>
    </source>
</evidence>
<accession>A0ABR3EI98</accession>
<name>A0ABR3EI98_9AGAR</name>
<reference evidence="1 2" key="1">
    <citation type="submission" date="2024-02" db="EMBL/GenBank/DDBJ databases">
        <title>A draft genome for the cacao thread blight pathogen Marasmius crinis-equi.</title>
        <authorList>
            <person name="Cohen S.P."/>
            <person name="Baruah I.K."/>
            <person name="Amoako-Attah I."/>
            <person name="Bukari Y."/>
            <person name="Meinhardt L.W."/>
            <person name="Bailey B.A."/>
        </authorList>
    </citation>
    <scope>NUCLEOTIDE SEQUENCE [LARGE SCALE GENOMIC DNA]</scope>
    <source>
        <strain evidence="1 2">GH-76</strain>
    </source>
</reference>
<evidence type="ECO:0000313" key="2">
    <source>
        <dbReference type="Proteomes" id="UP001465976"/>
    </source>
</evidence>
<protein>
    <submittedName>
        <fullName evidence="1">Uncharacterized protein</fullName>
    </submittedName>
</protein>
<keyword evidence="2" id="KW-1185">Reference proteome</keyword>
<sequence>YKFPRNGEEFTRAEAAEAYVLASRGVIEEVDGMAACYLNEMVGDRSEKSENPKNTVKETGM</sequence>
<feature type="non-terminal residue" evidence="1">
    <location>
        <position position="61"/>
    </location>
</feature>
<feature type="non-terminal residue" evidence="1">
    <location>
        <position position="1"/>
    </location>
</feature>
<dbReference type="EMBL" id="JBAHYK010005030">
    <property type="protein sequence ID" value="KAL0562611.1"/>
    <property type="molecule type" value="Genomic_DNA"/>
</dbReference>
<gene>
    <name evidence="1" type="ORF">V5O48_019474</name>
</gene>
<comment type="caution">
    <text evidence="1">The sequence shown here is derived from an EMBL/GenBank/DDBJ whole genome shotgun (WGS) entry which is preliminary data.</text>
</comment>
<organism evidence="1 2">
    <name type="scientific">Marasmius crinis-equi</name>
    <dbReference type="NCBI Taxonomy" id="585013"/>
    <lineage>
        <taxon>Eukaryota</taxon>
        <taxon>Fungi</taxon>
        <taxon>Dikarya</taxon>
        <taxon>Basidiomycota</taxon>
        <taxon>Agaricomycotina</taxon>
        <taxon>Agaricomycetes</taxon>
        <taxon>Agaricomycetidae</taxon>
        <taxon>Agaricales</taxon>
        <taxon>Marasmiineae</taxon>
        <taxon>Marasmiaceae</taxon>
        <taxon>Marasmius</taxon>
    </lineage>
</organism>